<proteinExistence type="inferred from homology"/>
<dbReference type="GO" id="GO:0055085">
    <property type="term" value="P:transmembrane transport"/>
    <property type="evidence" value="ECO:0007669"/>
    <property type="project" value="InterPro"/>
</dbReference>
<dbReference type="Gene3D" id="3.40.190.10">
    <property type="entry name" value="Periplasmic binding protein-like II"/>
    <property type="match status" value="2"/>
</dbReference>
<dbReference type="InterPro" id="IPR005770">
    <property type="entry name" value="PhnD"/>
</dbReference>
<dbReference type="NCBIfam" id="TIGR03431">
    <property type="entry name" value="PhnD"/>
    <property type="match status" value="1"/>
</dbReference>
<comment type="similarity">
    <text evidence="1">Belongs to the phosphate/phosphite/phosphonate binding protein family.</text>
</comment>
<keyword evidence="6" id="KW-1185">Reference proteome</keyword>
<feature type="chain" id="PRO_5026806372" evidence="4">
    <location>
        <begin position="24"/>
        <end position="336"/>
    </location>
</feature>
<dbReference type="Gene3D" id="1.20.58.90">
    <property type="match status" value="1"/>
</dbReference>
<dbReference type="PANTHER" id="PTHR35841:SF1">
    <property type="entry name" value="PHOSPHONATES-BINDING PERIPLASMIC PROTEIN"/>
    <property type="match status" value="1"/>
</dbReference>
<protein>
    <submittedName>
        <fullName evidence="5">Phosphonate ABC transporter substrate-binding protein</fullName>
    </submittedName>
</protein>
<dbReference type="EMBL" id="JAAAMG010000007">
    <property type="protein sequence ID" value="NDW04813.1"/>
    <property type="molecule type" value="Genomic_DNA"/>
</dbReference>
<gene>
    <name evidence="5" type="primary">phnD</name>
    <name evidence="5" type="ORF">GTK09_10265</name>
</gene>
<evidence type="ECO:0000313" key="5">
    <source>
        <dbReference type="EMBL" id="NDW04813.1"/>
    </source>
</evidence>
<sequence>MKLISKMLSAATIALSLGGTAVAQESETINFGIISTESQQNLRPKWEPFLKDMEEQTGLTVKPFFASDYAGVIEGMRFGKVQLAWYGNKSAMEAVDRADGQIFAQTVALDGSPGYWSLILAPADSKLTSLDDLLKCDKTLNFGLGDPNSTSGYLVPMTFVFAQNGIDPKECFKTVTNANHETNAMAVAMGQVDAASNNTENLALIEKNQPEAFKKIKIIWKSPLIPSDPLVISKKVDDATREKIETFVLNYGTDKSQGDAAKEKEVLAGLEWAPFKKSSDDQLLPIRVMEVSKKIGQLQADDKMDAAAKKAEIEKLEAEKAEYQKKIEANEKKSGA</sequence>
<dbReference type="GO" id="GO:0015716">
    <property type="term" value="P:organic phosphonate transport"/>
    <property type="evidence" value="ECO:0007669"/>
    <property type="project" value="InterPro"/>
</dbReference>
<dbReference type="RefSeq" id="WP_163463073.1">
    <property type="nucleotide sequence ID" value="NZ_JAAAMG010000007.1"/>
</dbReference>
<feature type="coiled-coil region" evidence="3">
    <location>
        <begin position="306"/>
        <end position="333"/>
    </location>
</feature>
<dbReference type="InterPro" id="IPR017797">
    <property type="entry name" value="Phosphnate-bd"/>
</dbReference>
<evidence type="ECO:0000256" key="2">
    <source>
        <dbReference type="ARBA" id="ARBA00022729"/>
    </source>
</evidence>
<evidence type="ECO:0000256" key="3">
    <source>
        <dbReference type="SAM" id="Coils"/>
    </source>
</evidence>
<keyword evidence="2 4" id="KW-0732">Signal</keyword>
<name>A0A6N9T0C8_9HYPH</name>
<evidence type="ECO:0000256" key="1">
    <source>
        <dbReference type="ARBA" id="ARBA00007162"/>
    </source>
</evidence>
<dbReference type="PANTHER" id="PTHR35841">
    <property type="entry name" value="PHOSPHONATES-BINDING PERIPLASMIC PROTEIN"/>
    <property type="match status" value="1"/>
</dbReference>
<evidence type="ECO:0000313" key="6">
    <source>
        <dbReference type="Proteomes" id="UP000469011"/>
    </source>
</evidence>
<dbReference type="Pfam" id="PF12974">
    <property type="entry name" value="Phosphonate-bd"/>
    <property type="match status" value="1"/>
</dbReference>
<dbReference type="NCBIfam" id="TIGR01098">
    <property type="entry name" value="3A0109s03R"/>
    <property type="match status" value="1"/>
</dbReference>
<dbReference type="Proteomes" id="UP000469011">
    <property type="component" value="Unassembled WGS sequence"/>
</dbReference>
<feature type="signal peptide" evidence="4">
    <location>
        <begin position="1"/>
        <end position="23"/>
    </location>
</feature>
<evidence type="ECO:0000256" key="4">
    <source>
        <dbReference type="SAM" id="SignalP"/>
    </source>
</evidence>
<dbReference type="GO" id="GO:0043190">
    <property type="term" value="C:ATP-binding cassette (ABC) transporter complex"/>
    <property type="evidence" value="ECO:0007669"/>
    <property type="project" value="InterPro"/>
</dbReference>
<comment type="caution">
    <text evidence="5">The sequence shown here is derived from an EMBL/GenBank/DDBJ whole genome shotgun (WGS) entry which is preliminary data.</text>
</comment>
<accession>A0A6N9T0C8</accession>
<dbReference type="AlphaFoldDB" id="A0A6N9T0C8"/>
<reference evidence="5 6" key="1">
    <citation type="submission" date="2020-01" db="EMBL/GenBank/DDBJ databases">
        <title>Jiella pacifica sp. nov.</title>
        <authorList>
            <person name="Xue Z."/>
            <person name="Zhu S."/>
            <person name="Chen J."/>
            <person name="Yang J."/>
        </authorList>
    </citation>
    <scope>NUCLEOTIDE SEQUENCE [LARGE SCALE GENOMIC DNA]</scope>
    <source>
        <strain evidence="5 6">40Bstr34</strain>
    </source>
</reference>
<dbReference type="SUPFAM" id="SSF53850">
    <property type="entry name" value="Periplasmic binding protein-like II"/>
    <property type="match status" value="1"/>
</dbReference>
<keyword evidence="3" id="KW-0175">Coiled coil</keyword>
<organism evidence="5 6">
    <name type="scientific">Jiella pacifica</name>
    <dbReference type="NCBI Taxonomy" id="2696469"/>
    <lineage>
        <taxon>Bacteria</taxon>
        <taxon>Pseudomonadati</taxon>
        <taxon>Pseudomonadota</taxon>
        <taxon>Alphaproteobacteria</taxon>
        <taxon>Hyphomicrobiales</taxon>
        <taxon>Aurantimonadaceae</taxon>
        <taxon>Jiella</taxon>
    </lineage>
</organism>